<evidence type="ECO:0000313" key="8">
    <source>
        <dbReference type="EMBL" id="KAK9757858.1"/>
    </source>
</evidence>
<dbReference type="PANTHER" id="PTHR31194">
    <property type="entry name" value="SHN SHINE , DNA BINDING / TRANSCRIPTION FACTOR"/>
    <property type="match status" value="1"/>
</dbReference>
<evidence type="ECO:0000256" key="1">
    <source>
        <dbReference type="ARBA" id="ARBA00004123"/>
    </source>
</evidence>
<accession>A0AAW1NHA9</accession>
<dbReference type="PANTHER" id="PTHR31194:SF225">
    <property type="entry name" value="AP2 DOMAIN CLASS TRANSCRIPTION FACTOR"/>
    <property type="match status" value="1"/>
</dbReference>
<evidence type="ECO:0000259" key="7">
    <source>
        <dbReference type="PROSITE" id="PS51032"/>
    </source>
</evidence>
<gene>
    <name evidence="8" type="ORF">RND81_01G190900</name>
</gene>
<evidence type="ECO:0000256" key="6">
    <source>
        <dbReference type="SAM" id="MobiDB-lite"/>
    </source>
</evidence>
<comment type="subcellular location">
    <subcellularLocation>
        <location evidence="1">Nucleus</location>
    </subcellularLocation>
</comment>
<dbReference type="Pfam" id="PF00847">
    <property type="entry name" value="AP2"/>
    <property type="match status" value="1"/>
</dbReference>
<dbReference type="GO" id="GO:0003677">
    <property type="term" value="F:DNA binding"/>
    <property type="evidence" value="ECO:0007669"/>
    <property type="project" value="UniProtKB-KW"/>
</dbReference>
<keyword evidence="9" id="KW-1185">Reference proteome</keyword>
<name>A0AAW1NHA9_SAPOF</name>
<dbReference type="GO" id="GO:0003700">
    <property type="term" value="F:DNA-binding transcription factor activity"/>
    <property type="evidence" value="ECO:0007669"/>
    <property type="project" value="InterPro"/>
</dbReference>
<evidence type="ECO:0000256" key="3">
    <source>
        <dbReference type="ARBA" id="ARBA00023125"/>
    </source>
</evidence>
<comment type="caution">
    <text evidence="8">The sequence shown here is derived from an EMBL/GenBank/DDBJ whole genome shotgun (WGS) entry which is preliminary data.</text>
</comment>
<dbReference type="EMBL" id="JBDFQZ010000001">
    <property type="protein sequence ID" value="KAK9757858.1"/>
    <property type="molecule type" value="Genomic_DNA"/>
</dbReference>
<evidence type="ECO:0000256" key="4">
    <source>
        <dbReference type="ARBA" id="ARBA00023163"/>
    </source>
</evidence>
<dbReference type="CDD" id="cd00018">
    <property type="entry name" value="AP2"/>
    <property type="match status" value="1"/>
</dbReference>
<dbReference type="GO" id="GO:0005634">
    <property type="term" value="C:nucleus"/>
    <property type="evidence" value="ECO:0007669"/>
    <property type="project" value="UniProtKB-SubCell"/>
</dbReference>
<dbReference type="InterPro" id="IPR016177">
    <property type="entry name" value="DNA-bd_dom_sf"/>
</dbReference>
<dbReference type="SMART" id="SM00380">
    <property type="entry name" value="AP2"/>
    <property type="match status" value="1"/>
</dbReference>
<dbReference type="Proteomes" id="UP001443914">
    <property type="component" value="Unassembled WGS sequence"/>
</dbReference>
<dbReference type="PRINTS" id="PR00367">
    <property type="entry name" value="ETHRSPELEMNT"/>
</dbReference>
<dbReference type="InterPro" id="IPR050913">
    <property type="entry name" value="AP2/ERF_ERF"/>
</dbReference>
<sequence length="300" mass="34379">MKLKKTKSLQMDTRDISSVVRYSEHRSVTHKMVYGPTRLPGPKVIRISVVDDDATDTDDDVDDCRLIVRHVTEVRFQVSRAQPKPRPRPVTQTRKVETGLTREQVKYRGVRQRPWGKFAAEIRDPVRRTRLWLGTYDTAEEAAVVYDNAAIQLRGSAAQTNFLRPPMTSPQPYNDVDIVCSQRTHSPTSVLRFQTHEEKEQTGQTSGSGQPGLNPEEGEMELDIWALNDFFGSDNVPKPIFNDDLMDNMVKYDELGELLSDEIDFNFNGDDWFDGSCSTQFDTDDYFVRDDDHDDVMTFC</sequence>
<keyword evidence="5" id="KW-0539">Nucleus</keyword>
<keyword evidence="3" id="KW-0238">DNA-binding</keyword>
<evidence type="ECO:0000313" key="9">
    <source>
        <dbReference type="Proteomes" id="UP001443914"/>
    </source>
</evidence>
<feature type="domain" description="AP2/ERF" evidence="7">
    <location>
        <begin position="106"/>
        <end position="163"/>
    </location>
</feature>
<dbReference type="Gene3D" id="3.30.730.10">
    <property type="entry name" value="AP2/ERF domain"/>
    <property type="match status" value="1"/>
</dbReference>
<dbReference type="PROSITE" id="PS51032">
    <property type="entry name" value="AP2_ERF"/>
    <property type="match status" value="1"/>
</dbReference>
<feature type="region of interest" description="Disordered" evidence="6">
    <location>
        <begin position="195"/>
        <end position="216"/>
    </location>
</feature>
<organism evidence="8 9">
    <name type="scientific">Saponaria officinalis</name>
    <name type="common">Common soapwort</name>
    <name type="synonym">Lychnis saponaria</name>
    <dbReference type="NCBI Taxonomy" id="3572"/>
    <lineage>
        <taxon>Eukaryota</taxon>
        <taxon>Viridiplantae</taxon>
        <taxon>Streptophyta</taxon>
        <taxon>Embryophyta</taxon>
        <taxon>Tracheophyta</taxon>
        <taxon>Spermatophyta</taxon>
        <taxon>Magnoliopsida</taxon>
        <taxon>eudicotyledons</taxon>
        <taxon>Gunneridae</taxon>
        <taxon>Pentapetalae</taxon>
        <taxon>Caryophyllales</taxon>
        <taxon>Caryophyllaceae</taxon>
        <taxon>Caryophylleae</taxon>
        <taxon>Saponaria</taxon>
    </lineage>
</organism>
<dbReference type="InterPro" id="IPR036955">
    <property type="entry name" value="AP2/ERF_dom_sf"/>
</dbReference>
<protein>
    <recommendedName>
        <fullName evidence="7">AP2/ERF domain-containing protein</fullName>
    </recommendedName>
</protein>
<dbReference type="FunFam" id="3.30.730.10:FF:000001">
    <property type="entry name" value="Ethylene-responsive transcription factor 2"/>
    <property type="match status" value="1"/>
</dbReference>
<evidence type="ECO:0000256" key="5">
    <source>
        <dbReference type="ARBA" id="ARBA00023242"/>
    </source>
</evidence>
<dbReference type="InterPro" id="IPR001471">
    <property type="entry name" value="AP2/ERF_dom"/>
</dbReference>
<dbReference type="SUPFAM" id="SSF54171">
    <property type="entry name" value="DNA-binding domain"/>
    <property type="match status" value="1"/>
</dbReference>
<reference evidence="8" key="1">
    <citation type="submission" date="2024-03" db="EMBL/GenBank/DDBJ databases">
        <title>WGS assembly of Saponaria officinalis var. Norfolk2.</title>
        <authorList>
            <person name="Jenkins J."/>
            <person name="Shu S."/>
            <person name="Grimwood J."/>
            <person name="Barry K."/>
            <person name="Goodstein D."/>
            <person name="Schmutz J."/>
            <person name="Leebens-Mack J."/>
            <person name="Osbourn A."/>
        </authorList>
    </citation>
    <scope>NUCLEOTIDE SEQUENCE [LARGE SCALE GENOMIC DNA]</scope>
    <source>
        <strain evidence="8">JIC</strain>
    </source>
</reference>
<keyword evidence="4" id="KW-0804">Transcription</keyword>
<evidence type="ECO:0000256" key="2">
    <source>
        <dbReference type="ARBA" id="ARBA00023015"/>
    </source>
</evidence>
<proteinExistence type="predicted"/>
<keyword evidence="2" id="KW-0805">Transcription regulation</keyword>
<dbReference type="AlphaFoldDB" id="A0AAW1NHA9"/>